<dbReference type="InterPro" id="IPR001867">
    <property type="entry name" value="OmpR/PhoB-type_DNA-bd"/>
</dbReference>
<evidence type="ECO:0000313" key="10">
    <source>
        <dbReference type="EMBL" id="NDV61436.1"/>
    </source>
</evidence>
<evidence type="ECO:0000256" key="2">
    <source>
        <dbReference type="ARBA" id="ARBA00023012"/>
    </source>
</evidence>
<keyword evidence="5" id="KW-0804">Transcription</keyword>
<feature type="domain" description="OmpR/PhoB-type" evidence="9">
    <location>
        <begin position="124"/>
        <end position="221"/>
    </location>
</feature>
<dbReference type="Gene3D" id="1.10.10.10">
    <property type="entry name" value="Winged helix-like DNA-binding domain superfamily/Winged helix DNA-binding domain"/>
    <property type="match status" value="1"/>
</dbReference>
<keyword evidence="2" id="KW-0902">Two-component regulatory system</keyword>
<dbReference type="RefSeq" id="WP_163962373.1">
    <property type="nucleotide sequence ID" value="NZ_JAAGNX010000001.1"/>
</dbReference>
<accession>A0A6B2LZE5</accession>
<dbReference type="FunFam" id="3.40.50.2300:FF:000001">
    <property type="entry name" value="DNA-binding response regulator PhoB"/>
    <property type="match status" value="1"/>
</dbReference>
<dbReference type="InterPro" id="IPR001789">
    <property type="entry name" value="Sig_transdc_resp-reg_receiver"/>
</dbReference>
<evidence type="ECO:0000256" key="4">
    <source>
        <dbReference type="ARBA" id="ARBA00023125"/>
    </source>
</evidence>
<dbReference type="GO" id="GO:0032993">
    <property type="term" value="C:protein-DNA complex"/>
    <property type="evidence" value="ECO:0007669"/>
    <property type="project" value="TreeGrafter"/>
</dbReference>
<protein>
    <submittedName>
        <fullName evidence="10">Response regulator transcription factor</fullName>
    </submittedName>
</protein>
<dbReference type="Proteomes" id="UP000478417">
    <property type="component" value="Unassembled WGS sequence"/>
</dbReference>
<feature type="modified residue" description="4-aspartylphosphate" evidence="6">
    <location>
        <position position="51"/>
    </location>
</feature>
<dbReference type="Pfam" id="PF00486">
    <property type="entry name" value="Trans_reg_C"/>
    <property type="match status" value="1"/>
</dbReference>
<name>A0A6B2LZE5_9BACT</name>
<evidence type="ECO:0000259" key="8">
    <source>
        <dbReference type="PROSITE" id="PS50110"/>
    </source>
</evidence>
<dbReference type="InterPro" id="IPR036388">
    <property type="entry name" value="WH-like_DNA-bd_sf"/>
</dbReference>
<dbReference type="FunFam" id="1.10.10.10:FF:000005">
    <property type="entry name" value="Two-component system response regulator"/>
    <property type="match status" value="1"/>
</dbReference>
<feature type="DNA-binding region" description="OmpR/PhoB-type" evidence="7">
    <location>
        <begin position="124"/>
        <end position="221"/>
    </location>
</feature>
<evidence type="ECO:0000259" key="9">
    <source>
        <dbReference type="PROSITE" id="PS51755"/>
    </source>
</evidence>
<dbReference type="InterPro" id="IPR011006">
    <property type="entry name" value="CheY-like_superfamily"/>
</dbReference>
<sequence length="222" mass="24983">MRVLVVEDEAKIRSFVVKGLKAEGFNVDTAANGSDARLMALQTPYDAIVLDIMIPGQDGISILKELREKRINTPVILATARGGLEDRLQGLNLGADDYLPKPFHIDELVARLRAVFRRSSGALLNLVKVEDLTINLGTREVKKGSEAVELTPREFNLLELLMRVPGRVYTRTQILETVWNYDFDPNTNLVDVYIKRLRAKVDKAEPRLIETVRGVGYRIRKG</sequence>
<dbReference type="GO" id="GO:0000156">
    <property type="term" value="F:phosphorelay response regulator activity"/>
    <property type="evidence" value="ECO:0007669"/>
    <property type="project" value="TreeGrafter"/>
</dbReference>
<dbReference type="GO" id="GO:0000976">
    <property type="term" value="F:transcription cis-regulatory region binding"/>
    <property type="evidence" value="ECO:0007669"/>
    <property type="project" value="TreeGrafter"/>
</dbReference>
<dbReference type="SMART" id="SM00862">
    <property type="entry name" value="Trans_reg_C"/>
    <property type="match status" value="1"/>
</dbReference>
<evidence type="ECO:0000256" key="5">
    <source>
        <dbReference type="ARBA" id="ARBA00023163"/>
    </source>
</evidence>
<evidence type="ECO:0000256" key="1">
    <source>
        <dbReference type="ARBA" id="ARBA00022553"/>
    </source>
</evidence>
<evidence type="ECO:0000256" key="7">
    <source>
        <dbReference type="PROSITE-ProRule" id="PRU01091"/>
    </source>
</evidence>
<dbReference type="Gene3D" id="3.40.50.2300">
    <property type="match status" value="1"/>
</dbReference>
<dbReference type="GO" id="GO:0005829">
    <property type="term" value="C:cytosol"/>
    <property type="evidence" value="ECO:0007669"/>
    <property type="project" value="TreeGrafter"/>
</dbReference>
<dbReference type="CDD" id="cd00383">
    <property type="entry name" value="trans_reg_C"/>
    <property type="match status" value="1"/>
</dbReference>
<dbReference type="GO" id="GO:0006355">
    <property type="term" value="P:regulation of DNA-templated transcription"/>
    <property type="evidence" value="ECO:0007669"/>
    <property type="project" value="InterPro"/>
</dbReference>
<dbReference type="EMBL" id="JAAGNX010000001">
    <property type="protein sequence ID" value="NDV61436.1"/>
    <property type="molecule type" value="Genomic_DNA"/>
</dbReference>
<proteinExistence type="predicted"/>
<keyword evidence="4 7" id="KW-0238">DNA-binding</keyword>
<comment type="caution">
    <text evidence="10">The sequence shown here is derived from an EMBL/GenBank/DDBJ whole genome shotgun (WGS) entry which is preliminary data.</text>
</comment>
<evidence type="ECO:0000256" key="6">
    <source>
        <dbReference type="PROSITE-ProRule" id="PRU00169"/>
    </source>
</evidence>
<keyword evidence="3" id="KW-0805">Transcription regulation</keyword>
<dbReference type="Gene3D" id="6.10.250.690">
    <property type="match status" value="1"/>
</dbReference>
<feature type="domain" description="Response regulatory" evidence="8">
    <location>
        <begin position="2"/>
        <end position="116"/>
    </location>
</feature>
<dbReference type="InterPro" id="IPR039420">
    <property type="entry name" value="WalR-like"/>
</dbReference>
<dbReference type="PROSITE" id="PS51755">
    <property type="entry name" value="OMPR_PHOB"/>
    <property type="match status" value="1"/>
</dbReference>
<organism evidence="10 11">
    <name type="scientific">Oceanipulchritudo coccoides</name>
    <dbReference type="NCBI Taxonomy" id="2706888"/>
    <lineage>
        <taxon>Bacteria</taxon>
        <taxon>Pseudomonadati</taxon>
        <taxon>Verrucomicrobiota</taxon>
        <taxon>Opitutia</taxon>
        <taxon>Puniceicoccales</taxon>
        <taxon>Oceanipulchritudinaceae</taxon>
        <taxon>Oceanipulchritudo</taxon>
    </lineage>
</organism>
<dbReference type="PANTHER" id="PTHR48111:SF38">
    <property type="entry name" value="TWO-COMPONENT RESPONSE REGULATOR"/>
    <property type="match status" value="1"/>
</dbReference>
<dbReference type="Pfam" id="PF00072">
    <property type="entry name" value="Response_reg"/>
    <property type="match status" value="1"/>
</dbReference>
<evidence type="ECO:0000313" key="11">
    <source>
        <dbReference type="Proteomes" id="UP000478417"/>
    </source>
</evidence>
<dbReference type="PANTHER" id="PTHR48111">
    <property type="entry name" value="REGULATOR OF RPOS"/>
    <property type="match status" value="1"/>
</dbReference>
<reference evidence="10 11" key="1">
    <citation type="submission" date="2020-02" db="EMBL/GenBank/DDBJ databases">
        <title>Albibacoteraceae fam. nov., the first described family within the subdivision 4 Verrucomicrobia.</title>
        <authorList>
            <person name="Xi F."/>
        </authorList>
    </citation>
    <scope>NUCLEOTIDE SEQUENCE [LARGE SCALE GENOMIC DNA]</scope>
    <source>
        <strain evidence="10 11">CK1056</strain>
    </source>
</reference>
<dbReference type="SMART" id="SM00448">
    <property type="entry name" value="REC"/>
    <property type="match status" value="1"/>
</dbReference>
<dbReference type="SUPFAM" id="SSF52172">
    <property type="entry name" value="CheY-like"/>
    <property type="match status" value="1"/>
</dbReference>
<gene>
    <name evidence="10" type="ORF">G0Q06_03130</name>
</gene>
<keyword evidence="1 6" id="KW-0597">Phosphoprotein</keyword>
<keyword evidence="11" id="KW-1185">Reference proteome</keyword>
<dbReference type="PROSITE" id="PS50110">
    <property type="entry name" value="RESPONSE_REGULATORY"/>
    <property type="match status" value="1"/>
</dbReference>
<evidence type="ECO:0000256" key="3">
    <source>
        <dbReference type="ARBA" id="ARBA00023015"/>
    </source>
</evidence>
<dbReference type="AlphaFoldDB" id="A0A6B2LZE5"/>